<keyword evidence="3" id="KW-1185">Reference proteome</keyword>
<dbReference type="InterPro" id="IPR002829">
    <property type="entry name" value="DUF116"/>
</dbReference>
<sequence>MISPSQIQVPQVRKRLFLGLLTASLVVVGLLIFTVWYLLYHPTTLLHQVILIGLVSVVILAILAVAFGIGGIVLTIWLAQTIKPLQPLMRVAMSALFPFAIGLGRIFKIDIDKIKNSFIEVNNELVRTNQQAVLPDQILLLAPHCLQESNCPHKVTNDINNCRRCGKCKVADLLALRDKYGIRVGIATGGTLARKFVKEYRPKAIVAVACERDLASGIQDCSPIPVLGVLNDRPFGPCFNTSVHIPGVTRAIEFFLGNNGDRKEEGMKN</sequence>
<dbReference type="Proteomes" id="UP000184148">
    <property type="component" value="Unassembled WGS sequence"/>
</dbReference>
<dbReference type="PIRSF" id="PIRSF006594">
    <property type="entry name" value="UCP006594"/>
    <property type="match status" value="1"/>
</dbReference>
<gene>
    <name evidence="2" type="ORF">SAMN02745133_00240</name>
</gene>
<dbReference type="EMBL" id="FQUY01000001">
    <property type="protein sequence ID" value="SHE35765.1"/>
    <property type="molecule type" value="Genomic_DNA"/>
</dbReference>
<evidence type="ECO:0000313" key="3">
    <source>
        <dbReference type="Proteomes" id="UP000184148"/>
    </source>
</evidence>
<proteinExistence type="predicted"/>
<dbReference type="Pfam" id="PF01976">
    <property type="entry name" value="DUF116"/>
    <property type="match status" value="1"/>
</dbReference>
<dbReference type="AlphaFoldDB" id="A0A1M4SU87"/>
<feature type="transmembrane region" description="Helical" evidence="1">
    <location>
        <begin position="88"/>
        <end position="107"/>
    </location>
</feature>
<feature type="transmembrane region" description="Helical" evidence="1">
    <location>
        <begin position="45"/>
        <end position="76"/>
    </location>
</feature>
<keyword evidence="1" id="KW-0472">Membrane</keyword>
<reference evidence="3" key="1">
    <citation type="submission" date="2016-11" db="EMBL/GenBank/DDBJ databases">
        <authorList>
            <person name="Varghese N."/>
            <person name="Submissions S."/>
        </authorList>
    </citation>
    <scope>NUCLEOTIDE SEQUENCE [LARGE SCALE GENOMIC DNA]</scope>
    <source>
        <strain evidence="3">DSM 12395</strain>
    </source>
</reference>
<evidence type="ECO:0000313" key="2">
    <source>
        <dbReference type="EMBL" id="SHE35765.1"/>
    </source>
</evidence>
<dbReference type="RefSeq" id="WP_073234408.1">
    <property type="nucleotide sequence ID" value="NZ_FQUY01000001.1"/>
</dbReference>
<name>A0A1M4SU87_9FIRM</name>
<keyword evidence="1" id="KW-1133">Transmembrane helix</keyword>
<dbReference type="PANTHER" id="PTHR43801:SF1">
    <property type="entry name" value="POLYPRENYL SYNTHETASE"/>
    <property type="match status" value="1"/>
</dbReference>
<organism evidence="2 3">
    <name type="scientific">Desulforamulus putei DSM 12395</name>
    <dbReference type="NCBI Taxonomy" id="1121429"/>
    <lineage>
        <taxon>Bacteria</taxon>
        <taxon>Bacillati</taxon>
        <taxon>Bacillota</taxon>
        <taxon>Clostridia</taxon>
        <taxon>Eubacteriales</taxon>
        <taxon>Peptococcaceae</taxon>
        <taxon>Desulforamulus</taxon>
    </lineage>
</organism>
<evidence type="ECO:0000256" key="1">
    <source>
        <dbReference type="SAM" id="Phobius"/>
    </source>
</evidence>
<dbReference type="STRING" id="1121429.SAMN02745133_00240"/>
<feature type="transmembrane region" description="Helical" evidence="1">
    <location>
        <begin position="16"/>
        <end position="39"/>
    </location>
</feature>
<protein>
    <recommendedName>
        <fullName evidence="4">DUF116 domain-containing protein</fullName>
    </recommendedName>
</protein>
<evidence type="ECO:0008006" key="4">
    <source>
        <dbReference type="Google" id="ProtNLM"/>
    </source>
</evidence>
<dbReference type="OrthoDB" id="9787348at2"/>
<dbReference type="PANTHER" id="PTHR43801">
    <property type="entry name" value="NUCLEOTIDE-BINDING PROTEIN-RELATED"/>
    <property type="match status" value="1"/>
</dbReference>
<keyword evidence="1" id="KW-0812">Transmembrane</keyword>
<accession>A0A1M4SU87</accession>